<protein>
    <recommendedName>
        <fullName evidence="6">Perilipin 2</fullName>
    </recommendedName>
</protein>
<keyword evidence="3" id="KW-0551">Lipid droplet</keyword>
<accession>A0A452I8K9</accession>
<dbReference type="GO" id="GO:0005829">
    <property type="term" value="C:cytosol"/>
    <property type="evidence" value="ECO:0007669"/>
    <property type="project" value="TreeGrafter"/>
</dbReference>
<evidence type="ECO:0000256" key="1">
    <source>
        <dbReference type="ARBA" id="ARBA00004502"/>
    </source>
</evidence>
<dbReference type="Proteomes" id="UP000291020">
    <property type="component" value="Unassembled WGS sequence"/>
</dbReference>
<dbReference type="GO" id="GO:0010890">
    <property type="term" value="P:positive regulation of triglyceride storage"/>
    <property type="evidence" value="ECO:0007669"/>
    <property type="project" value="TreeGrafter"/>
</dbReference>
<organism evidence="4 5">
    <name type="scientific">Gopherus agassizii</name>
    <name type="common">Agassiz's desert tortoise</name>
    <dbReference type="NCBI Taxonomy" id="38772"/>
    <lineage>
        <taxon>Eukaryota</taxon>
        <taxon>Metazoa</taxon>
        <taxon>Chordata</taxon>
        <taxon>Craniata</taxon>
        <taxon>Vertebrata</taxon>
        <taxon>Euteleostomi</taxon>
        <taxon>Archelosauria</taxon>
        <taxon>Testudinata</taxon>
        <taxon>Testudines</taxon>
        <taxon>Cryptodira</taxon>
        <taxon>Durocryptodira</taxon>
        <taxon>Testudinoidea</taxon>
        <taxon>Testudinidae</taxon>
        <taxon>Gopherus</taxon>
    </lineage>
</organism>
<dbReference type="Ensembl" id="ENSGAGT00000027182.1">
    <property type="protein sequence ID" value="ENSGAGP00000023865.1"/>
    <property type="gene ID" value="ENSGAGG00000017463.1"/>
</dbReference>
<dbReference type="PANTHER" id="PTHR14024">
    <property type="entry name" value="PERILIPIN"/>
    <property type="match status" value="1"/>
</dbReference>
<reference evidence="4" key="2">
    <citation type="submission" date="2025-08" db="UniProtKB">
        <authorList>
            <consortium name="Ensembl"/>
        </authorList>
    </citation>
    <scope>IDENTIFICATION</scope>
</reference>
<dbReference type="GO" id="GO:0005811">
    <property type="term" value="C:lipid droplet"/>
    <property type="evidence" value="ECO:0007669"/>
    <property type="project" value="UniProtKB-SubCell"/>
</dbReference>
<dbReference type="PANTHER" id="PTHR14024:SF11">
    <property type="entry name" value="PERILIPIN-3"/>
    <property type="match status" value="1"/>
</dbReference>
<dbReference type="Pfam" id="PF03036">
    <property type="entry name" value="Perilipin"/>
    <property type="match status" value="1"/>
</dbReference>
<dbReference type="InterPro" id="IPR004279">
    <property type="entry name" value="Perilipin"/>
</dbReference>
<evidence type="ECO:0000313" key="5">
    <source>
        <dbReference type="Proteomes" id="UP000291020"/>
    </source>
</evidence>
<evidence type="ECO:0000313" key="4">
    <source>
        <dbReference type="Ensembl" id="ENSGAGP00000023865.1"/>
    </source>
</evidence>
<comment type="similarity">
    <text evidence="2">Belongs to the perilipin family.</text>
</comment>
<comment type="subcellular location">
    <subcellularLocation>
        <location evidence="1">Lipid droplet</location>
    </subcellularLocation>
</comment>
<dbReference type="GO" id="GO:0019915">
    <property type="term" value="P:lipid storage"/>
    <property type="evidence" value="ECO:0007669"/>
    <property type="project" value="TreeGrafter"/>
</dbReference>
<dbReference type="AlphaFoldDB" id="A0A452I8K9"/>
<name>A0A452I8K9_9SAUR</name>
<reference evidence="5" key="1">
    <citation type="journal article" date="2017" name="PLoS ONE">
        <title>The Agassiz's desert tortoise genome provides a resource for the conservation of a threatened species.</title>
        <authorList>
            <person name="Tollis M."/>
            <person name="DeNardo D.F."/>
            <person name="Cornelius J.A."/>
            <person name="Dolby G.A."/>
            <person name="Edwards T."/>
            <person name="Henen B.T."/>
            <person name="Karl A.E."/>
            <person name="Murphy R.W."/>
            <person name="Kusumi K."/>
        </authorList>
    </citation>
    <scope>NUCLEOTIDE SEQUENCE [LARGE SCALE GENOMIC DNA]</scope>
</reference>
<keyword evidence="5" id="KW-1185">Reference proteome</keyword>
<proteinExistence type="inferred from homology"/>
<reference evidence="4" key="3">
    <citation type="submission" date="2025-09" db="UniProtKB">
        <authorList>
            <consortium name="Ensembl"/>
        </authorList>
    </citation>
    <scope>IDENTIFICATION</scope>
</reference>
<evidence type="ECO:0000256" key="3">
    <source>
        <dbReference type="ARBA" id="ARBA00022677"/>
    </source>
</evidence>
<evidence type="ECO:0008006" key="6">
    <source>
        <dbReference type="Google" id="ProtNLM"/>
    </source>
</evidence>
<dbReference type="STRING" id="38772.ENSGAGP00000023865"/>
<evidence type="ECO:0000256" key="2">
    <source>
        <dbReference type="ARBA" id="ARBA00006311"/>
    </source>
</evidence>
<sequence length="85" mass="8841">QHAGEADTLLSASLPPEMNVLRRVASLPLVNSACDLAATAYASTKESHPYVRSICDMAEKGVTSITSAAVSSAQPVVTKLEPEGE</sequence>